<proteinExistence type="inferred from homology"/>
<sequence length="427" mass="47294">MARMSVPPEVDDVDLEEVNLFDPNLYATGDPHAIWRALRLRDPVRWQQLDDGRGFWSITRYDHACRVLRDHDLFTSEGGNLLYTLGSWDPAAGKMMTSMDPPGHTELREPLNHLLSHRELVRREDHMRRAVRRFLLPLLDDSPWDLAEAGMSLPMSFTGPLLGVPESDWAALARTSVAAMAPDDPEFGVGGTEEAIAKAHFELFEYFSALVHDRGTELSDDLIGCLMGTEIDGRGLTHDEVVYNCYSLLLGANVTAPHVVATTVLALIEQPAVQDEIAARPELVPSAVEEALRWSSPANHFMRHAVDDVTLGDVRIHAGDPVVAWVGSANRDEEVFADPYTFDVARKPNRHLAFGFGRHYCVGAPIARIALGLVVSELVGLVERFELAGPVERMRSNFVAGVKHMPVVAHLRADAARVLRAETLEPE</sequence>
<evidence type="ECO:0000313" key="8">
    <source>
        <dbReference type="EMBL" id="SER89847.1"/>
    </source>
</evidence>
<dbReference type="STRING" id="402600.SAMN05216188_11751"/>
<dbReference type="CDD" id="cd11033">
    <property type="entry name" value="CYP142-like"/>
    <property type="match status" value="1"/>
</dbReference>
<dbReference type="InterPro" id="IPR001128">
    <property type="entry name" value="Cyt_P450"/>
</dbReference>
<dbReference type="OrthoDB" id="5241086at2"/>
<evidence type="ECO:0000256" key="4">
    <source>
        <dbReference type="ARBA" id="ARBA00023002"/>
    </source>
</evidence>
<dbReference type="PRINTS" id="PR00359">
    <property type="entry name" value="BP450"/>
</dbReference>
<dbReference type="Proteomes" id="UP000199352">
    <property type="component" value="Unassembled WGS sequence"/>
</dbReference>
<dbReference type="PROSITE" id="PS00086">
    <property type="entry name" value="CYTOCHROME_P450"/>
    <property type="match status" value="1"/>
</dbReference>
<evidence type="ECO:0000256" key="6">
    <source>
        <dbReference type="ARBA" id="ARBA00023033"/>
    </source>
</evidence>
<dbReference type="PANTHER" id="PTHR46696">
    <property type="entry name" value="P450, PUTATIVE (EUROFUNG)-RELATED"/>
    <property type="match status" value="1"/>
</dbReference>
<reference evidence="9" key="1">
    <citation type="submission" date="2016-10" db="EMBL/GenBank/DDBJ databases">
        <authorList>
            <person name="Varghese N."/>
            <person name="Submissions S."/>
        </authorList>
    </citation>
    <scope>NUCLEOTIDE SEQUENCE [LARGE SCALE GENOMIC DNA]</scope>
    <source>
        <strain evidence="9">CGMCC 4.3525</strain>
    </source>
</reference>
<evidence type="ECO:0000256" key="5">
    <source>
        <dbReference type="ARBA" id="ARBA00023004"/>
    </source>
</evidence>
<dbReference type="PANTHER" id="PTHR46696:SF4">
    <property type="entry name" value="BIOTIN BIOSYNTHESIS CYTOCHROME P450"/>
    <property type="match status" value="1"/>
</dbReference>
<keyword evidence="3 7" id="KW-0479">Metal-binding</keyword>
<keyword evidence="5 7" id="KW-0408">Iron</keyword>
<dbReference type="Pfam" id="PF00067">
    <property type="entry name" value="p450"/>
    <property type="match status" value="1"/>
</dbReference>
<organism evidence="8 9">
    <name type="scientific">Lentzea xinjiangensis</name>
    <dbReference type="NCBI Taxonomy" id="402600"/>
    <lineage>
        <taxon>Bacteria</taxon>
        <taxon>Bacillati</taxon>
        <taxon>Actinomycetota</taxon>
        <taxon>Actinomycetes</taxon>
        <taxon>Pseudonocardiales</taxon>
        <taxon>Pseudonocardiaceae</taxon>
        <taxon>Lentzea</taxon>
    </lineage>
</organism>
<evidence type="ECO:0000256" key="2">
    <source>
        <dbReference type="ARBA" id="ARBA00022617"/>
    </source>
</evidence>
<dbReference type="InterPro" id="IPR036396">
    <property type="entry name" value="Cyt_P450_sf"/>
</dbReference>
<accession>A0A1H9SYD7</accession>
<dbReference type="InterPro" id="IPR002397">
    <property type="entry name" value="Cyt_P450_B"/>
</dbReference>
<keyword evidence="9" id="KW-1185">Reference proteome</keyword>
<gene>
    <name evidence="8" type="ORF">SAMN05216188_11751</name>
</gene>
<dbReference type="SUPFAM" id="SSF48264">
    <property type="entry name" value="Cytochrome P450"/>
    <property type="match status" value="1"/>
</dbReference>
<dbReference type="GO" id="GO:0036199">
    <property type="term" value="F:cholest-4-en-3-one 26-monooxygenase activity"/>
    <property type="evidence" value="ECO:0007669"/>
    <property type="project" value="TreeGrafter"/>
</dbReference>
<dbReference type="Gene3D" id="1.10.630.10">
    <property type="entry name" value="Cytochrome P450"/>
    <property type="match status" value="1"/>
</dbReference>
<evidence type="ECO:0000256" key="1">
    <source>
        <dbReference type="ARBA" id="ARBA00010617"/>
    </source>
</evidence>
<protein>
    <submittedName>
        <fullName evidence="8">Cytochrome P450</fullName>
    </submittedName>
</protein>
<dbReference type="EMBL" id="FOFR01000017">
    <property type="protein sequence ID" value="SER89847.1"/>
    <property type="molecule type" value="Genomic_DNA"/>
</dbReference>
<keyword evidence="2 7" id="KW-0349">Heme</keyword>
<evidence type="ECO:0000313" key="9">
    <source>
        <dbReference type="Proteomes" id="UP000199352"/>
    </source>
</evidence>
<evidence type="ECO:0000256" key="3">
    <source>
        <dbReference type="ARBA" id="ARBA00022723"/>
    </source>
</evidence>
<dbReference type="GO" id="GO:0020037">
    <property type="term" value="F:heme binding"/>
    <property type="evidence" value="ECO:0007669"/>
    <property type="project" value="InterPro"/>
</dbReference>
<evidence type="ECO:0000256" key="7">
    <source>
        <dbReference type="RuleBase" id="RU000461"/>
    </source>
</evidence>
<keyword evidence="4 7" id="KW-0560">Oxidoreductase</keyword>
<dbReference type="GO" id="GO:0008395">
    <property type="term" value="F:steroid hydroxylase activity"/>
    <property type="evidence" value="ECO:0007669"/>
    <property type="project" value="TreeGrafter"/>
</dbReference>
<dbReference type="InterPro" id="IPR017972">
    <property type="entry name" value="Cyt_P450_CS"/>
</dbReference>
<dbReference type="AlphaFoldDB" id="A0A1H9SYD7"/>
<dbReference type="FunFam" id="1.10.630.10:FF:000018">
    <property type="entry name" value="Cytochrome P450 monooxygenase"/>
    <property type="match status" value="1"/>
</dbReference>
<comment type="similarity">
    <text evidence="1 7">Belongs to the cytochrome P450 family.</text>
</comment>
<name>A0A1H9SYD7_9PSEU</name>
<keyword evidence="6 7" id="KW-0503">Monooxygenase</keyword>
<dbReference type="GO" id="GO:0005506">
    <property type="term" value="F:iron ion binding"/>
    <property type="evidence" value="ECO:0007669"/>
    <property type="project" value="InterPro"/>
</dbReference>
<dbReference type="GO" id="GO:0006707">
    <property type="term" value="P:cholesterol catabolic process"/>
    <property type="evidence" value="ECO:0007669"/>
    <property type="project" value="TreeGrafter"/>
</dbReference>